<evidence type="ECO:0000256" key="1">
    <source>
        <dbReference type="ARBA" id="ARBA00004651"/>
    </source>
</evidence>
<evidence type="ECO:0000259" key="9">
    <source>
        <dbReference type="Pfam" id="PF12821"/>
    </source>
</evidence>
<feature type="transmembrane region" description="Helical" evidence="7">
    <location>
        <begin position="248"/>
        <end position="269"/>
    </location>
</feature>
<dbReference type="KEGG" id="rama:IDM48_03920"/>
<feature type="transmembrane region" description="Helical" evidence="7">
    <location>
        <begin position="403"/>
        <end position="421"/>
    </location>
</feature>
<evidence type="ECO:0000256" key="7">
    <source>
        <dbReference type="SAM" id="Phobius"/>
    </source>
</evidence>
<feature type="transmembrane region" description="Helical" evidence="7">
    <location>
        <begin position="365"/>
        <end position="382"/>
    </location>
</feature>
<evidence type="ECO:0000256" key="5">
    <source>
        <dbReference type="ARBA" id="ARBA00023136"/>
    </source>
</evidence>
<dbReference type="GO" id="GO:0022857">
    <property type="term" value="F:transmembrane transporter activity"/>
    <property type="evidence" value="ECO:0007669"/>
    <property type="project" value="InterPro"/>
</dbReference>
<feature type="transmembrane region" description="Helical" evidence="7">
    <location>
        <begin position="20"/>
        <end position="42"/>
    </location>
</feature>
<dbReference type="Proteomes" id="UP000516421">
    <property type="component" value="Chromosome"/>
</dbReference>
<dbReference type="PANTHER" id="PTHR34390">
    <property type="entry name" value="UPF0442 PROTEIN YJJB-RELATED"/>
    <property type="match status" value="1"/>
</dbReference>
<organism evidence="10 11">
    <name type="scientific">Rothia amarae</name>
    <dbReference type="NCBI Taxonomy" id="169480"/>
    <lineage>
        <taxon>Bacteria</taxon>
        <taxon>Bacillati</taxon>
        <taxon>Actinomycetota</taxon>
        <taxon>Actinomycetes</taxon>
        <taxon>Micrococcales</taxon>
        <taxon>Micrococcaceae</taxon>
        <taxon>Rothia</taxon>
    </lineage>
</organism>
<evidence type="ECO:0000256" key="2">
    <source>
        <dbReference type="ARBA" id="ARBA00022475"/>
    </source>
</evidence>
<dbReference type="AlphaFoldDB" id="A0A7H2BMS3"/>
<dbReference type="EMBL" id="CP061538">
    <property type="protein sequence ID" value="QNV40969.1"/>
    <property type="molecule type" value="Genomic_DNA"/>
</dbReference>
<accession>A0A7H2BMS3</accession>
<feature type="transmembrane region" description="Helical" evidence="7">
    <location>
        <begin position="128"/>
        <end position="146"/>
    </location>
</feature>
<keyword evidence="11" id="KW-1185">Reference proteome</keyword>
<evidence type="ECO:0000313" key="11">
    <source>
        <dbReference type="Proteomes" id="UP000516421"/>
    </source>
</evidence>
<dbReference type="PANTHER" id="PTHR34390:SF2">
    <property type="entry name" value="SUCCINATE TRANSPORTER SUBUNIT YJJP-RELATED"/>
    <property type="match status" value="1"/>
</dbReference>
<feature type="transmembrane region" description="Helical" evidence="7">
    <location>
        <begin position="181"/>
        <end position="208"/>
    </location>
</feature>
<proteinExistence type="inferred from homology"/>
<dbReference type="GO" id="GO:0015744">
    <property type="term" value="P:succinate transport"/>
    <property type="evidence" value="ECO:0007669"/>
    <property type="project" value="TreeGrafter"/>
</dbReference>
<dbReference type="Pfam" id="PF12821">
    <property type="entry name" value="ThrE_2"/>
    <property type="match status" value="1"/>
</dbReference>
<feature type="domain" description="Threonine/serine exporter-like N-terminal" evidence="8">
    <location>
        <begin position="26"/>
        <end position="266"/>
    </location>
</feature>
<feature type="transmembrane region" description="Helical" evidence="7">
    <location>
        <begin position="289"/>
        <end position="322"/>
    </location>
</feature>
<comment type="similarity">
    <text evidence="6">Belongs to the ThrE exporter (TC 2.A.79) family.</text>
</comment>
<sequence length="444" mass="47852">MVPPTNSIYLGSTRSQHEHLVAQSGVVLKLGLLLLKSGASAYRVKASMARLARAVGLEEHHSQVSFTEITTTAYSTGNFRTEIAEQRVMGISAYRMDLLSDFVSNLPEKISPQAASAEIDRIATLPHLYSKFWLALAAAFACAGFAFLNGGGLVGCLVVFGAAGIGQLIRTLLMHREVNHLAIWFVCGVISAGIYSGTIGVLASASLIAPNHMVGFISSILFLVPGFPLVTGMLDLARFDFSAAISRLTYVALLLVSASAAVWILAFLFELPLDVATPAPMTPWMRYSLQMVASFIAAYGFAMLFSALPFACLWAGFIAALVNPARLFLTEAGLTPQISVFLAALVAALLAELISPLHGRKYSRISLSVPAVVTMVPGVMFYRSMAYLSNGNLTDAISGMVDVFLIFLAIGSGLVISRFVTDENWLFNRDLQKVRTYDSHAHLR</sequence>
<gene>
    <name evidence="10" type="ORF">IDM48_03920</name>
</gene>
<name>A0A7H2BMS3_9MICC</name>
<dbReference type="InterPro" id="IPR010619">
    <property type="entry name" value="ThrE-like_N"/>
</dbReference>
<evidence type="ECO:0000259" key="8">
    <source>
        <dbReference type="Pfam" id="PF06738"/>
    </source>
</evidence>
<evidence type="ECO:0000256" key="3">
    <source>
        <dbReference type="ARBA" id="ARBA00022692"/>
    </source>
</evidence>
<dbReference type="InterPro" id="IPR024528">
    <property type="entry name" value="ThrE_2"/>
</dbReference>
<feature type="transmembrane region" description="Helical" evidence="7">
    <location>
        <begin position="214"/>
        <end position="236"/>
    </location>
</feature>
<protein>
    <submittedName>
        <fullName evidence="10">Threonine/serine exporter family protein</fullName>
    </submittedName>
</protein>
<dbReference type="Pfam" id="PF06738">
    <property type="entry name" value="ThrE"/>
    <property type="match status" value="1"/>
</dbReference>
<feature type="transmembrane region" description="Helical" evidence="7">
    <location>
        <begin position="334"/>
        <end position="353"/>
    </location>
</feature>
<comment type="subcellular location">
    <subcellularLocation>
        <location evidence="1">Cell membrane</location>
        <topology evidence="1">Multi-pass membrane protein</topology>
    </subcellularLocation>
</comment>
<keyword evidence="5 7" id="KW-0472">Membrane</keyword>
<evidence type="ECO:0000256" key="6">
    <source>
        <dbReference type="ARBA" id="ARBA00034125"/>
    </source>
</evidence>
<keyword evidence="2" id="KW-1003">Cell membrane</keyword>
<dbReference type="GO" id="GO:0005886">
    <property type="term" value="C:plasma membrane"/>
    <property type="evidence" value="ECO:0007669"/>
    <property type="project" value="UniProtKB-SubCell"/>
</dbReference>
<evidence type="ECO:0000256" key="4">
    <source>
        <dbReference type="ARBA" id="ARBA00022989"/>
    </source>
</evidence>
<feature type="domain" description="Threonine/Serine exporter ThrE" evidence="9">
    <location>
        <begin position="290"/>
        <end position="419"/>
    </location>
</feature>
<keyword evidence="4 7" id="KW-1133">Transmembrane helix</keyword>
<evidence type="ECO:0000313" key="10">
    <source>
        <dbReference type="EMBL" id="QNV40969.1"/>
    </source>
</evidence>
<reference evidence="10 11" key="1">
    <citation type="submission" date="2020-09" db="EMBL/GenBank/DDBJ databases">
        <title>Investigation of environmental microbe.</title>
        <authorList>
            <person name="Ou Y."/>
            <person name="Kang Q."/>
        </authorList>
    </citation>
    <scope>NUCLEOTIDE SEQUENCE [LARGE SCALE GENOMIC DNA]</scope>
    <source>
        <strain evidence="10 11">KJZ-9</strain>
    </source>
</reference>
<dbReference type="InterPro" id="IPR050539">
    <property type="entry name" value="ThrE_Dicarb/AminoAcid_Exp"/>
</dbReference>
<keyword evidence="3 7" id="KW-0812">Transmembrane</keyword>